<evidence type="ECO:0000313" key="3">
    <source>
        <dbReference type="Proteomes" id="UP000182448"/>
    </source>
</evidence>
<name>A0A4Y4G7R7_WEIHE</name>
<comment type="caution">
    <text evidence="1">The sequence shown here is derived from an EMBL/GenBank/DDBJ whole genome shotgun (WGS) entry which is preliminary data.</text>
</comment>
<accession>A0A4Y4G7R7</accession>
<organism evidence="1 4">
    <name type="scientific">Weissella hellenica</name>
    <dbReference type="NCBI Taxonomy" id="46256"/>
    <lineage>
        <taxon>Bacteria</taxon>
        <taxon>Bacillati</taxon>
        <taxon>Bacillota</taxon>
        <taxon>Bacilli</taxon>
        <taxon>Lactobacillales</taxon>
        <taxon>Lactobacillaceae</taxon>
        <taxon>Weissella</taxon>
    </lineage>
</organism>
<dbReference type="EMBL" id="JAAXPM010000002">
    <property type="protein sequence ID" value="NKY66497.1"/>
    <property type="molecule type" value="Genomic_DNA"/>
</dbReference>
<keyword evidence="3" id="KW-1185">Reference proteome</keyword>
<dbReference type="EMBL" id="FMAW01000003">
    <property type="protein sequence ID" value="SCB83608.1"/>
    <property type="molecule type" value="Genomic_DNA"/>
</dbReference>
<dbReference type="Proteomes" id="UP000182448">
    <property type="component" value="Unassembled WGS sequence"/>
</dbReference>
<dbReference type="RefSeq" id="WP_074427004.1">
    <property type="nucleotide sequence ID" value="NZ_BJEG01000018.1"/>
</dbReference>
<reference evidence="2 3" key="1">
    <citation type="submission" date="2016-08" db="EMBL/GenBank/DDBJ databases">
        <authorList>
            <person name="Varghese N."/>
            <person name="Submissions Spin"/>
        </authorList>
    </citation>
    <scope>NUCLEOTIDE SEQUENCE [LARGE SCALE GENOMIC DNA]</scope>
    <source>
        <strain evidence="2 3">R-53116</strain>
    </source>
</reference>
<evidence type="ECO:0000313" key="1">
    <source>
        <dbReference type="EMBL" id="NKY66497.1"/>
    </source>
</evidence>
<dbReference type="Proteomes" id="UP000585749">
    <property type="component" value="Unassembled WGS sequence"/>
</dbReference>
<evidence type="ECO:0000313" key="2">
    <source>
        <dbReference type="EMBL" id="SCB83608.1"/>
    </source>
</evidence>
<dbReference type="GeneID" id="72423582"/>
<proteinExistence type="predicted"/>
<dbReference type="AlphaFoldDB" id="A0A4Y4G7R7"/>
<gene>
    <name evidence="2" type="ORF">GA0061075_103131</name>
    <name evidence="1" type="ORF">HF960_02110</name>
</gene>
<sequence length="100" mass="11666">MNWIPQLMAAGQRDLSSPAAKELGHALWQNSAQGHYIVDYVKYFSNLIELSEFLRVTQVHLRTAMVKADQHGSRQFRMNDHIIRFNNNEGYQSFLKPKNF</sequence>
<evidence type="ECO:0000313" key="4">
    <source>
        <dbReference type="Proteomes" id="UP000585749"/>
    </source>
</evidence>
<reference evidence="1 4" key="2">
    <citation type="submission" date="2020-04" db="EMBL/GenBank/DDBJ databases">
        <title>MicrobeNet Type strains.</title>
        <authorList>
            <person name="Nicholson A.C."/>
        </authorList>
    </citation>
    <scope>NUCLEOTIDE SEQUENCE [LARGE SCALE GENOMIC DNA]</scope>
    <source>
        <strain evidence="1 4">CCUG 33494</strain>
    </source>
</reference>
<protein>
    <submittedName>
        <fullName evidence="1">Uncharacterized protein</fullName>
    </submittedName>
</protein>